<evidence type="ECO:0000256" key="3">
    <source>
        <dbReference type="ARBA" id="ARBA00022692"/>
    </source>
</evidence>
<keyword evidence="13" id="KW-1185">Reference proteome</keyword>
<evidence type="ECO:0000256" key="2">
    <source>
        <dbReference type="ARBA" id="ARBA00022614"/>
    </source>
</evidence>
<evidence type="ECO:0000313" key="13">
    <source>
        <dbReference type="Proteomes" id="UP001208570"/>
    </source>
</evidence>
<organism evidence="12 13">
    <name type="scientific">Paralvinella palmiformis</name>
    <dbReference type="NCBI Taxonomy" id="53620"/>
    <lineage>
        <taxon>Eukaryota</taxon>
        <taxon>Metazoa</taxon>
        <taxon>Spiralia</taxon>
        <taxon>Lophotrochozoa</taxon>
        <taxon>Annelida</taxon>
        <taxon>Polychaeta</taxon>
        <taxon>Sedentaria</taxon>
        <taxon>Canalipalpata</taxon>
        <taxon>Terebellida</taxon>
        <taxon>Terebelliformia</taxon>
        <taxon>Alvinellidae</taxon>
        <taxon>Paralvinella</taxon>
    </lineage>
</organism>
<dbReference type="SUPFAM" id="SSF52058">
    <property type="entry name" value="L domain-like"/>
    <property type="match status" value="1"/>
</dbReference>
<evidence type="ECO:0000256" key="4">
    <source>
        <dbReference type="ARBA" id="ARBA00022729"/>
    </source>
</evidence>
<keyword evidence="3 10" id="KW-0812">Transmembrane</keyword>
<keyword evidence="7 10" id="KW-0472">Membrane</keyword>
<dbReference type="GO" id="GO:0038023">
    <property type="term" value="F:signaling receptor activity"/>
    <property type="evidence" value="ECO:0007669"/>
    <property type="project" value="TreeGrafter"/>
</dbReference>
<dbReference type="AlphaFoldDB" id="A0AAD9MS69"/>
<evidence type="ECO:0000256" key="5">
    <source>
        <dbReference type="ARBA" id="ARBA00022737"/>
    </source>
</evidence>
<keyword evidence="5" id="KW-0677">Repeat</keyword>
<evidence type="ECO:0000259" key="11">
    <source>
        <dbReference type="Pfam" id="PF23598"/>
    </source>
</evidence>
<dbReference type="InterPro" id="IPR032675">
    <property type="entry name" value="LRR_dom_sf"/>
</dbReference>
<keyword evidence="6 10" id="KW-1133">Transmembrane helix</keyword>
<dbReference type="InterPro" id="IPR003591">
    <property type="entry name" value="Leu-rich_rpt_typical-subtyp"/>
</dbReference>
<proteinExistence type="predicted"/>
<evidence type="ECO:0000256" key="10">
    <source>
        <dbReference type="SAM" id="Phobius"/>
    </source>
</evidence>
<dbReference type="GO" id="GO:0007165">
    <property type="term" value="P:signal transduction"/>
    <property type="evidence" value="ECO:0007669"/>
    <property type="project" value="TreeGrafter"/>
</dbReference>
<evidence type="ECO:0000256" key="9">
    <source>
        <dbReference type="ARBA" id="ARBA00023180"/>
    </source>
</evidence>
<sequence>MESNCHQVPARTSVSNSIIVNFSISRFSVLARSDFKELVHLLRLNISMNGIRILSEGTFHGLQELEELDMKNNPVIKTGLPRGIFDDLPRLRRLQISGYVTDDSKLSSYGNLHNLREIVITPDAFRMPNGLAKLEKIKVIYFVFCSNFNNLTQSMLESFSKTKIEELAIFRNSFGLGPLNPFPRIPKLQELIFSANSVSAFPSNMFVKLTSLRRLIISRNRLTSFNINLPNALEYLDISGNLLASFDNGAMAKLGQMPSFVIHVDHNPLQCDCNQIEFLYWYQHTRIHIMNKELITCQHHVGSRAIVDTDVDSLKLSCRPTTNKLVTYGVSVGLAIFFISVGFVIYRCRHLLRWRCWQLGDRIRSRRKDDLLLPELNITHHSYVNYDTEDDISNEFVDGVLKPGVSTRLKLITKDDWLLNSTPIDETVRCIKEANTTIWIVTKAYFNRSICRYGAIFSRNHLGPSNILCVILSTEFDSYRTMSEVKQLITKKHTGVNIVEYSDNEYEKRLFWAKLDRFIADSVPGGEYPDPLVTGGD</sequence>
<comment type="subcellular location">
    <subcellularLocation>
        <location evidence="1">Membrane</location>
        <topology evidence="1">Single-pass membrane protein</topology>
    </subcellularLocation>
</comment>
<keyword evidence="9" id="KW-0325">Glycoprotein</keyword>
<keyword evidence="8" id="KW-0675">Receptor</keyword>
<dbReference type="EMBL" id="JAODUP010000811">
    <property type="protein sequence ID" value="KAK2143812.1"/>
    <property type="molecule type" value="Genomic_DNA"/>
</dbReference>
<keyword evidence="2" id="KW-0433">Leucine-rich repeat</keyword>
<dbReference type="PANTHER" id="PTHR24365:SF541">
    <property type="entry name" value="PROTEIN TOLL-RELATED"/>
    <property type="match status" value="1"/>
</dbReference>
<dbReference type="InterPro" id="IPR035897">
    <property type="entry name" value="Toll_tir_struct_dom_sf"/>
</dbReference>
<dbReference type="Gene3D" id="3.40.50.10140">
    <property type="entry name" value="Toll/interleukin-1 receptor homology (TIR) domain"/>
    <property type="match status" value="1"/>
</dbReference>
<keyword evidence="4" id="KW-0732">Signal</keyword>
<evidence type="ECO:0000256" key="6">
    <source>
        <dbReference type="ARBA" id="ARBA00022989"/>
    </source>
</evidence>
<evidence type="ECO:0000256" key="8">
    <source>
        <dbReference type="ARBA" id="ARBA00023170"/>
    </source>
</evidence>
<name>A0AAD9MS69_9ANNE</name>
<feature type="transmembrane region" description="Helical" evidence="10">
    <location>
        <begin position="325"/>
        <end position="346"/>
    </location>
</feature>
<dbReference type="Pfam" id="PF23598">
    <property type="entry name" value="LRR_14"/>
    <property type="match status" value="1"/>
</dbReference>
<dbReference type="GO" id="GO:0005886">
    <property type="term" value="C:plasma membrane"/>
    <property type="evidence" value="ECO:0007669"/>
    <property type="project" value="TreeGrafter"/>
</dbReference>
<feature type="domain" description="Disease resistance R13L4/SHOC-2-like LRR" evidence="11">
    <location>
        <begin position="34"/>
        <end position="224"/>
    </location>
</feature>
<dbReference type="PANTHER" id="PTHR24365">
    <property type="entry name" value="TOLL-LIKE RECEPTOR"/>
    <property type="match status" value="1"/>
</dbReference>
<dbReference type="Proteomes" id="UP001208570">
    <property type="component" value="Unassembled WGS sequence"/>
</dbReference>
<evidence type="ECO:0000313" key="12">
    <source>
        <dbReference type="EMBL" id="KAK2143812.1"/>
    </source>
</evidence>
<reference evidence="12" key="1">
    <citation type="journal article" date="2023" name="Mol. Biol. Evol.">
        <title>Third-Generation Sequencing Reveals the Adaptive Role of the Epigenome in Three Deep-Sea Polychaetes.</title>
        <authorList>
            <person name="Perez M."/>
            <person name="Aroh O."/>
            <person name="Sun Y."/>
            <person name="Lan Y."/>
            <person name="Juniper S.K."/>
            <person name="Young C.R."/>
            <person name="Angers B."/>
            <person name="Qian P.Y."/>
        </authorList>
    </citation>
    <scope>NUCLEOTIDE SEQUENCE</scope>
    <source>
        <strain evidence="12">P08H-3</strain>
    </source>
</reference>
<dbReference type="SMART" id="SM00369">
    <property type="entry name" value="LRR_TYP"/>
    <property type="match status" value="4"/>
</dbReference>
<dbReference type="Gene3D" id="3.80.10.10">
    <property type="entry name" value="Ribonuclease Inhibitor"/>
    <property type="match status" value="2"/>
</dbReference>
<gene>
    <name evidence="12" type="ORF">LSH36_811g01032</name>
</gene>
<comment type="caution">
    <text evidence="12">The sequence shown here is derived from an EMBL/GenBank/DDBJ whole genome shotgun (WGS) entry which is preliminary data.</text>
</comment>
<dbReference type="InterPro" id="IPR055414">
    <property type="entry name" value="LRR_R13L4/SHOC2-like"/>
</dbReference>
<protein>
    <recommendedName>
        <fullName evidence="11">Disease resistance R13L4/SHOC-2-like LRR domain-containing protein</fullName>
    </recommendedName>
</protein>
<accession>A0AAD9MS69</accession>
<dbReference type="SUPFAM" id="SSF52200">
    <property type="entry name" value="Toll/Interleukin receptor TIR domain"/>
    <property type="match status" value="1"/>
</dbReference>
<evidence type="ECO:0000256" key="7">
    <source>
        <dbReference type="ARBA" id="ARBA00023136"/>
    </source>
</evidence>
<evidence type="ECO:0000256" key="1">
    <source>
        <dbReference type="ARBA" id="ARBA00004167"/>
    </source>
</evidence>